<dbReference type="SUPFAM" id="SSF109854">
    <property type="entry name" value="DinB/YfiT-like putative metalloenzymes"/>
    <property type="match status" value="1"/>
</dbReference>
<sequence>MQTEKLIQSLLEQVRQIINQAETIKNYDLRTLTWRESETSWNMLECLQHLNLYGDFYLPQIENKIKSSPFKPTPEFKSGYLGNYFAKSMLPKAKLNKMKTFKDKNPLNEKLDKTVIDRFISQQIKLLELLNQSRNVSLGKVKIPTSISNLIKLKLGDTFQFFINHIIRHLQQVERIKAAMRQEGTPVADFQHAL</sequence>
<dbReference type="EMBL" id="RJJR01000012">
    <property type="protein sequence ID" value="RNI34963.1"/>
    <property type="molecule type" value="Genomic_DNA"/>
</dbReference>
<dbReference type="OrthoDB" id="1524454at2"/>
<accession>A0A3M9NCG2</accession>
<evidence type="ECO:0000313" key="2">
    <source>
        <dbReference type="EMBL" id="RNI34963.1"/>
    </source>
</evidence>
<reference evidence="2 3" key="1">
    <citation type="submission" date="2018-11" db="EMBL/GenBank/DDBJ databases">
        <title>Draft genome sequence of Ferruginibacter sp. BO-59.</title>
        <authorList>
            <person name="Im W.T."/>
        </authorList>
    </citation>
    <scope>NUCLEOTIDE SEQUENCE [LARGE SCALE GENOMIC DNA]</scope>
    <source>
        <strain evidence="2 3">BO-59</strain>
    </source>
</reference>
<evidence type="ECO:0000313" key="3">
    <source>
        <dbReference type="Proteomes" id="UP000267223"/>
    </source>
</evidence>
<protein>
    <submittedName>
        <fullName evidence="2">DinB family protein</fullName>
    </submittedName>
</protein>
<proteinExistence type="predicted"/>
<keyword evidence="3" id="KW-1185">Reference proteome</keyword>
<feature type="domain" description="DinB-like" evidence="1">
    <location>
        <begin position="12"/>
        <end position="173"/>
    </location>
</feature>
<dbReference type="InterPro" id="IPR034660">
    <property type="entry name" value="DinB/YfiT-like"/>
</dbReference>
<gene>
    <name evidence="2" type="ORF">EFY79_14720</name>
</gene>
<dbReference type="Pfam" id="PF12867">
    <property type="entry name" value="DinB_2"/>
    <property type="match status" value="1"/>
</dbReference>
<dbReference type="InterPro" id="IPR024775">
    <property type="entry name" value="DinB-like"/>
</dbReference>
<comment type="caution">
    <text evidence="2">The sequence shown here is derived from an EMBL/GenBank/DDBJ whole genome shotgun (WGS) entry which is preliminary data.</text>
</comment>
<name>A0A3M9NCG2_9BACT</name>
<dbReference type="RefSeq" id="WP_123121520.1">
    <property type="nucleotide sequence ID" value="NZ_RJJR01000012.1"/>
</dbReference>
<organism evidence="2 3">
    <name type="scientific">Hanamia caeni</name>
    <dbReference type="NCBI Taxonomy" id="2294116"/>
    <lineage>
        <taxon>Bacteria</taxon>
        <taxon>Pseudomonadati</taxon>
        <taxon>Bacteroidota</taxon>
        <taxon>Chitinophagia</taxon>
        <taxon>Chitinophagales</taxon>
        <taxon>Chitinophagaceae</taxon>
        <taxon>Hanamia</taxon>
    </lineage>
</organism>
<dbReference type="Proteomes" id="UP000267223">
    <property type="component" value="Unassembled WGS sequence"/>
</dbReference>
<dbReference type="AlphaFoldDB" id="A0A3M9NCG2"/>
<dbReference type="Gene3D" id="1.20.120.450">
    <property type="entry name" value="dinb family like domain"/>
    <property type="match status" value="1"/>
</dbReference>
<evidence type="ECO:0000259" key="1">
    <source>
        <dbReference type="Pfam" id="PF12867"/>
    </source>
</evidence>